<evidence type="ECO:0000313" key="2">
    <source>
        <dbReference type="EMBL" id="CAB1423541.1"/>
    </source>
</evidence>
<name>A0A9N7YFD0_PLEPL</name>
<feature type="region of interest" description="Disordered" evidence="1">
    <location>
        <begin position="1"/>
        <end position="50"/>
    </location>
</feature>
<accession>A0A9N7YFD0</accession>
<gene>
    <name evidence="2" type="ORF">PLEPLA_LOCUS11461</name>
</gene>
<reference evidence="2" key="1">
    <citation type="submission" date="2020-03" db="EMBL/GenBank/DDBJ databases">
        <authorList>
            <person name="Weist P."/>
        </authorList>
    </citation>
    <scope>NUCLEOTIDE SEQUENCE</scope>
</reference>
<organism evidence="2 3">
    <name type="scientific">Pleuronectes platessa</name>
    <name type="common">European plaice</name>
    <dbReference type="NCBI Taxonomy" id="8262"/>
    <lineage>
        <taxon>Eukaryota</taxon>
        <taxon>Metazoa</taxon>
        <taxon>Chordata</taxon>
        <taxon>Craniata</taxon>
        <taxon>Vertebrata</taxon>
        <taxon>Euteleostomi</taxon>
        <taxon>Actinopterygii</taxon>
        <taxon>Neopterygii</taxon>
        <taxon>Teleostei</taxon>
        <taxon>Neoteleostei</taxon>
        <taxon>Acanthomorphata</taxon>
        <taxon>Carangaria</taxon>
        <taxon>Pleuronectiformes</taxon>
        <taxon>Pleuronectoidei</taxon>
        <taxon>Pleuronectidae</taxon>
        <taxon>Pleuronectes</taxon>
    </lineage>
</organism>
<sequence>MELRGTVHISLTERREEEESETNGRENQRRQTDQKANDTITEQERETPEITSVGVKMRSSVWVQGRVTASHRLKILRHDELIFMDGNTLRGFSMLHDDDLPWNLRAARCRVHHRHRNLKQSDLLTQLQICTRQAADGSRSLSGRANELQMLFCLIKLGLRSPPHADND</sequence>
<evidence type="ECO:0000313" key="3">
    <source>
        <dbReference type="Proteomes" id="UP001153269"/>
    </source>
</evidence>
<comment type="caution">
    <text evidence="2">The sequence shown here is derived from an EMBL/GenBank/DDBJ whole genome shotgun (WGS) entry which is preliminary data.</text>
</comment>
<proteinExistence type="predicted"/>
<dbReference type="AlphaFoldDB" id="A0A9N7YFD0"/>
<dbReference type="Proteomes" id="UP001153269">
    <property type="component" value="Unassembled WGS sequence"/>
</dbReference>
<evidence type="ECO:0000256" key="1">
    <source>
        <dbReference type="SAM" id="MobiDB-lite"/>
    </source>
</evidence>
<dbReference type="EMBL" id="CADEAL010000665">
    <property type="protein sequence ID" value="CAB1423541.1"/>
    <property type="molecule type" value="Genomic_DNA"/>
</dbReference>
<keyword evidence="3" id="KW-1185">Reference proteome</keyword>
<protein>
    <submittedName>
        <fullName evidence="2">Uncharacterized protein</fullName>
    </submittedName>
</protein>
<feature type="compositionally biased region" description="Basic and acidic residues" evidence="1">
    <location>
        <begin position="1"/>
        <end position="48"/>
    </location>
</feature>